<keyword evidence="14" id="KW-1185">Reference proteome</keyword>
<protein>
    <recommendedName>
        <fullName evidence="3">phosphatidylserine decarboxylase</fullName>
        <ecNumber evidence="3">4.1.1.65</ecNumber>
    </recommendedName>
</protein>
<keyword evidence="5" id="KW-0210">Decarboxylase</keyword>
<dbReference type="GO" id="GO:0004609">
    <property type="term" value="F:phosphatidylserine decarboxylase activity"/>
    <property type="evidence" value="ECO:0007669"/>
    <property type="project" value="UniProtKB-EC"/>
</dbReference>
<dbReference type="InterPro" id="IPR033177">
    <property type="entry name" value="PSD-B"/>
</dbReference>
<sequence>MAKQWLRLMTELSSRKWVCRVMGSFAHSGISRHFIPTFIKSYQIPAHEAEHDWKDYRSLNAFFTRRLKPGMRPVDVAPDSLISPVDARITFMDKISSGTLFNVKGQDYTLQDLLNHSPHLEKYKHGYAFVLYLSPTDYHRIHAPVTGTLIENEHIRGKVYPVNEFGLTHMRGVLSRNERLITYMAHEGGEVAVVKVGAMNVSSIKYADEQASAWERGSELAYFEFGSTVVLLTENGTFEPDPSIHLGDQVRMGQRLGRFIDRNANTAADPLL</sequence>
<proteinExistence type="predicted"/>
<dbReference type="InterPro" id="IPR003817">
    <property type="entry name" value="PS_Dcarbxylase"/>
</dbReference>
<name>A0ABT9CCQ4_9BACL</name>
<keyword evidence="10" id="KW-1208">Phospholipid metabolism</keyword>
<keyword evidence="8" id="KW-0594">Phospholipid biosynthesis</keyword>
<dbReference type="Pfam" id="PF02666">
    <property type="entry name" value="PS_Dcarbxylase"/>
    <property type="match status" value="1"/>
</dbReference>
<evidence type="ECO:0000256" key="9">
    <source>
        <dbReference type="ARBA" id="ARBA00023239"/>
    </source>
</evidence>
<evidence type="ECO:0000256" key="8">
    <source>
        <dbReference type="ARBA" id="ARBA00023209"/>
    </source>
</evidence>
<evidence type="ECO:0000313" key="13">
    <source>
        <dbReference type="EMBL" id="MDO7907012.1"/>
    </source>
</evidence>
<evidence type="ECO:0000256" key="4">
    <source>
        <dbReference type="ARBA" id="ARBA00022516"/>
    </source>
</evidence>
<comment type="pathway">
    <text evidence="12">Phospholipid metabolism; phosphatidylethanolamine biosynthesis.</text>
</comment>
<dbReference type="Proteomes" id="UP001240171">
    <property type="component" value="Unassembled WGS sequence"/>
</dbReference>
<keyword evidence="7" id="KW-0865">Zymogen</keyword>
<dbReference type="PANTHER" id="PTHR10067">
    <property type="entry name" value="PHOSPHATIDYLSERINE DECARBOXYLASE"/>
    <property type="match status" value="1"/>
</dbReference>
<evidence type="ECO:0000256" key="10">
    <source>
        <dbReference type="ARBA" id="ARBA00023264"/>
    </source>
</evidence>
<dbReference type="EC" id="4.1.1.65" evidence="3"/>
<dbReference type="PANTHER" id="PTHR10067:SF6">
    <property type="entry name" value="PHOSPHATIDYLSERINE DECARBOXYLASE PROENZYME, MITOCHONDRIAL"/>
    <property type="match status" value="1"/>
</dbReference>
<reference evidence="13 14" key="1">
    <citation type="submission" date="2023-07" db="EMBL/GenBank/DDBJ databases">
        <title>Paenibacillus sp. JX-17 nov. isolated from soil.</title>
        <authorList>
            <person name="Wan Y."/>
            <person name="Liu B."/>
        </authorList>
    </citation>
    <scope>NUCLEOTIDE SEQUENCE [LARGE SCALE GENOMIC DNA]</scope>
    <source>
        <strain evidence="13 14">JX-17</strain>
    </source>
</reference>
<organism evidence="13 14">
    <name type="scientific">Paenibacillus lacisoli</name>
    <dbReference type="NCBI Taxonomy" id="3064525"/>
    <lineage>
        <taxon>Bacteria</taxon>
        <taxon>Bacillati</taxon>
        <taxon>Bacillota</taxon>
        <taxon>Bacilli</taxon>
        <taxon>Bacillales</taxon>
        <taxon>Paenibacillaceae</taxon>
        <taxon>Paenibacillus</taxon>
    </lineage>
</organism>
<evidence type="ECO:0000256" key="2">
    <source>
        <dbReference type="ARBA" id="ARBA00005189"/>
    </source>
</evidence>
<gene>
    <name evidence="13" type="primary">asd</name>
    <name evidence="13" type="ORF">Q5741_11355</name>
</gene>
<dbReference type="RefSeq" id="WP_305024212.1">
    <property type="nucleotide sequence ID" value="NZ_JAUQTB010000005.1"/>
</dbReference>
<evidence type="ECO:0000256" key="11">
    <source>
        <dbReference type="ARBA" id="ARBA00023317"/>
    </source>
</evidence>
<keyword evidence="11" id="KW-0670">Pyruvate</keyword>
<keyword evidence="9 13" id="KW-0456">Lyase</keyword>
<keyword evidence="6" id="KW-0443">Lipid metabolism</keyword>
<evidence type="ECO:0000256" key="5">
    <source>
        <dbReference type="ARBA" id="ARBA00022793"/>
    </source>
</evidence>
<dbReference type="NCBIfam" id="TIGR00163">
    <property type="entry name" value="PS_decarb"/>
    <property type="match status" value="1"/>
</dbReference>
<comment type="caution">
    <text evidence="13">The sequence shown here is derived from an EMBL/GenBank/DDBJ whole genome shotgun (WGS) entry which is preliminary data.</text>
</comment>
<keyword evidence="4" id="KW-0444">Lipid biosynthesis</keyword>
<comment type="pathway">
    <text evidence="2">Lipid metabolism.</text>
</comment>
<accession>A0ABT9CCQ4</accession>
<evidence type="ECO:0000256" key="12">
    <source>
        <dbReference type="ARBA" id="ARBA00024326"/>
    </source>
</evidence>
<evidence type="ECO:0000256" key="1">
    <source>
        <dbReference type="ARBA" id="ARBA00001928"/>
    </source>
</evidence>
<comment type="cofactor">
    <cofactor evidence="1">
        <name>pyruvate</name>
        <dbReference type="ChEBI" id="CHEBI:15361"/>
    </cofactor>
</comment>
<evidence type="ECO:0000256" key="6">
    <source>
        <dbReference type="ARBA" id="ARBA00023098"/>
    </source>
</evidence>
<evidence type="ECO:0000256" key="7">
    <source>
        <dbReference type="ARBA" id="ARBA00023145"/>
    </source>
</evidence>
<evidence type="ECO:0000256" key="3">
    <source>
        <dbReference type="ARBA" id="ARBA00012243"/>
    </source>
</evidence>
<dbReference type="EMBL" id="JAUQTB010000005">
    <property type="protein sequence ID" value="MDO7907012.1"/>
    <property type="molecule type" value="Genomic_DNA"/>
</dbReference>
<evidence type="ECO:0000313" key="14">
    <source>
        <dbReference type="Proteomes" id="UP001240171"/>
    </source>
</evidence>